<dbReference type="GO" id="GO:0005886">
    <property type="term" value="C:plasma membrane"/>
    <property type="evidence" value="ECO:0007669"/>
    <property type="project" value="UniProtKB-SubCell"/>
</dbReference>
<dbReference type="GO" id="GO:0015105">
    <property type="term" value="F:arsenite transmembrane transporter activity"/>
    <property type="evidence" value="ECO:0007669"/>
    <property type="project" value="TreeGrafter"/>
</dbReference>
<name>X0U276_9ZZZZ</name>
<dbReference type="GO" id="GO:0015297">
    <property type="term" value="F:antiporter activity"/>
    <property type="evidence" value="ECO:0007669"/>
    <property type="project" value="InterPro"/>
</dbReference>
<feature type="transmembrane region" description="Helical" evidence="8">
    <location>
        <begin position="209"/>
        <end position="228"/>
    </location>
</feature>
<feature type="non-terminal residue" evidence="9">
    <location>
        <position position="1"/>
    </location>
</feature>
<evidence type="ECO:0008006" key="10">
    <source>
        <dbReference type="Google" id="ProtNLM"/>
    </source>
</evidence>
<dbReference type="InterPro" id="IPR038770">
    <property type="entry name" value="Na+/solute_symporter_sf"/>
</dbReference>
<dbReference type="InterPro" id="IPR002657">
    <property type="entry name" value="BilAc:Na_symport/Acr3"/>
</dbReference>
<feature type="transmembrane region" description="Helical" evidence="8">
    <location>
        <begin position="74"/>
        <end position="100"/>
    </location>
</feature>
<keyword evidence="4" id="KW-1003">Cell membrane</keyword>
<feature type="transmembrane region" description="Helical" evidence="8">
    <location>
        <begin position="169"/>
        <end position="188"/>
    </location>
</feature>
<dbReference type="PIRSF" id="PIRSF005508">
    <property type="entry name" value="Acr3"/>
    <property type="match status" value="1"/>
</dbReference>
<feature type="transmembrane region" description="Helical" evidence="8">
    <location>
        <begin position="41"/>
        <end position="62"/>
    </location>
</feature>
<accession>X0U276</accession>
<proteinExistence type="inferred from homology"/>
<feature type="transmembrane region" description="Helical" evidence="8">
    <location>
        <begin position="106"/>
        <end position="128"/>
    </location>
</feature>
<feature type="transmembrane region" description="Helical" evidence="8">
    <location>
        <begin position="273"/>
        <end position="300"/>
    </location>
</feature>
<dbReference type="GO" id="GO:0015104">
    <property type="term" value="F:antimonite transmembrane transporter activity"/>
    <property type="evidence" value="ECO:0007669"/>
    <property type="project" value="TreeGrafter"/>
</dbReference>
<comment type="caution">
    <text evidence="9">The sequence shown here is derived from an EMBL/GenBank/DDBJ whole genome shotgun (WGS) entry which is preliminary data.</text>
</comment>
<evidence type="ECO:0000256" key="7">
    <source>
        <dbReference type="ARBA" id="ARBA00023136"/>
    </source>
</evidence>
<evidence type="ECO:0000256" key="4">
    <source>
        <dbReference type="ARBA" id="ARBA00022475"/>
    </source>
</evidence>
<feature type="transmembrane region" description="Helical" evidence="8">
    <location>
        <begin position="140"/>
        <end position="163"/>
    </location>
</feature>
<dbReference type="Gene3D" id="1.20.1530.20">
    <property type="match status" value="1"/>
</dbReference>
<evidence type="ECO:0000256" key="6">
    <source>
        <dbReference type="ARBA" id="ARBA00022989"/>
    </source>
</evidence>
<reference evidence="9" key="1">
    <citation type="journal article" date="2014" name="Front. Microbiol.">
        <title>High frequency of phylogenetically diverse reductive dehalogenase-homologous genes in deep subseafloor sedimentary metagenomes.</title>
        <authorList>
            <person name="Kawai M."/>
            <person name="Futagami T."/>
            <person name="Toyoda A."/>
            <person name="Takaki Y."/>
            <person name="Nishi S."/>
            <person name="Hori S."/>
            <person name="Arai W."/>
            <person name="Tsubouchi T."/>
            <person name="Morono Y."/>
            <person name="Uchiyama I."/>
            <person name="Ito T."/>
            <person name="Fujiyama A."/>
            <person name="Inagaki F."/>
            <person name="Takami H."/>
        </authorList>
    </citation>
    <scope>NUCLEOTIDE SEQUENCE</scope>
    <source>
        <strain evidence="9">Expedition CK06-06</strain>
    </source>
</reference>
<feature type="transmembrane region" description="Helical" evidence="8">
    <location>
        <begin position="240"/>
        <end position="261"/>
    </location>
</feature>
<dbReference type="AlphaFoldDB" id="X0U276"/>
<keyword evidence="7 8" id="KW-0472">Membrane</keyword>
<evidence type="ECO:0000256" key="2">
    <source>
        <dbReference type="ARBA" id="ARBA00010110"/>
    </source>
</evidence>
<dbReference type="Pfam" id="PF01758">
    <property type="entry name" value="SBF"/>
    <property type="match status" value="1"/>
</dbReference>
<dbReference type="InterPro" id="IPR004706">
    <property type="entry name" value="Arsenical-R_Acr3"/>
</dbReference>
<keyword evidence="3" id="KW-0813">Transport</keyword>
<gene>
    <name evidence="9" type="ORF">S01H1_14239</name>
</gene>
<sequence length="350" mass="38221">KFLALWVVLCMGIGILLSRYAPIFGESLNNLNLFEAWRDGIGINIPIGICLFFMMYPAMLNLQFAEVKKLGKNPLPIIIALVSNWIIAPLVAAGLAYLILPGYPDLIIAVILLGSSPCTAMVLVWGSLANGNQEQNVINTSINTVSIMFLFVPIVSLLAGIGSLTIDRLILFITVTIFIGAPLILGLLSKFLLVKVKGKEWFDNKYRPVVGKISIVALLSTLIILFSINGSLLINNPLELMLVSAPLLLGFIIVVGLNLLITKLFRLQYHEAIITTIIGSSSHFEIAIATALGISSLAALGTTMGLFWEVPIMLGLVYLGKYLNKKGFWKGRKKEEIISPQQKIEEIADT</sequence>
<organism evidence="9">
    <name type="scientific">marine sediment metagenome</name>
    <dbReference type="NCBI Taxonomy" id="412755"/>
    <lineage>
        <taxon>unclassified sequences</taxon>
        <taxon>metagenomes</taxon>
        <taxon>ecological metagenomes</taxon>
    </lineage>
</organism>
<evidence type="ECO:0000256" key="3">
    <source>
        <dbReference type="ARBA" id="ARBA00022448"/>
    </source>
</evidence>
<keyword evidence="6 8" id="KW-1133">Transmembrane helix</keyword>
<comment type="subcellular location">
    <subcellularLocation>
        <location evidence="1">Cell membrane</location>
        <topology evidence="1">Multi-pass membrane protein</topology>
    </subcellularLocation>
</comment>
<evidence type="ECO:0000256" key="5">
    <source>
        <dbReference type="ARBA" id="ARBA00022692"/>
    </source>
</evidence>
<dbReference type="EMBL" id="BARS01007396">
    <property type="protein sequence ID" value="GAF82560.1"/>
    <property type="molecule type" value="Genomic_DNA"/>
</dbReference>
<evidence type="ECO:0000256" key="1">
    <source>
        <dbReference type="ARBA" id="ARBA00004651"/>
    </source>
</evidence>
<keyword evidence="5 8" id="KW-0812">Transmembrane</keyword>
<dbReference type="PANTHER" id="PTHR43057:SF1">
    <property type="entry name" value="ARSENICAL-RESISTANCE PROTEIN 3"/>
    <property type="match status" value="1"/>
</dbReference>
<evidence type="ECO:0000313" key="9">
    <source>
        <dbReference type="EMBL" id="GAF82560.1"/>
    </source>
</evidence>
<evidence type="ECO:0000256" key="8">
    <source>
        <dbReference type="SAM" id="Phobius"/>
    </source>
</evidence>
<comment type="similarity">
    <text evidence="2">Belongs to the arsenical resistance-3 (ACR3) (TC 2.A.59) family.</text>
</comment>
<dbReference type="PANTHER" id="PTHR43057">
    <property type="entry name" value="ARSENITE EFFLUX TRANSPORTER"/>
    <property type="match status" value="1"/>
</dbReference>
<protein>
    <recommendedName>
        <fullName evidence="10">Arsenical-resistance protein</fullName>
    </recommendedName>
</protein>
<feature type="transmembrane region" description="Helical" evidence="8">
    <location>
        <begin position="306"/>
        <end position="324"/>
    </location>
</feature>